<dbReference type="EC" id="3.4.21.25" evidence="1"/>
<accession>A0ACB7WL11</accession>
<organism evidence="1 2">
    <name type="scientific">Dioscorea alata</name>
    <name type="common">Purple yam</name>
    <dbReference type="NCBI Taxonomy" id="55571"/>
    <lineage>
        <taxon>Eukaryota</taxon>
        <taxon>Viridiplantae</taxon>
        <taxon>Streptophyta</taxon>
        <taxon>Embryophyta</taxon>
        <taxon>Tracheophyta</taxon>
        <taxon>Spermatophyta</taxon>
        <taxon>Magnoliopsida</taxon>
        <taxon>Liliopsida</taxon>
        <taxon>Dioscoreales</taxon>
        <taxon>Dioscoreaceae</taxon>
        <taxon>Dioscorea</taxon>
    </lineage>
</organism>
<proteinExistence type="predicted"/>
<protein>
    <submittedName>
        <fullName evidence="1">Peptidase S8 subtilisin-related protein</fullName>
        <ecNumber evidence="1">3.4.21.25</ecNumber>
    </submittedName>
</protein>
<name>A0ACB7WL11_DIOAL</name>
<keyword evidence="1" id="KW-0378">Hydrolase</keyword>
<gene>
    <name evidence="1" type="ORF">IHE45_03G044800</name>
</gene>
<evidence type="ECO:0000313" key="1">
    <source>
        <dbReference type="EMBL" id="KAH7688647.1"/>
    </source>
</evidence>
<dbReference type="Proteomes" id="UP000827976">
    <property type="component" value="Chromosome 3"/>
</dbReference>
<sequence>MIKSAIMTSADITGKNGKPIVDQLLQPYNLFATDAGVVNPAVALNPGLVFDIEPNDYISYLCRLGYSDKQISAITSSSISCSSYPEQTDLNYPSITVSLDSKGMEITTRVLKNVGHHVSVYRVSVMEPPGVKVVVTPSVLRFSASSKVQNITVMFQGELGAGSSYASGFLKLTSKHNVVRCPLLLVSSSTGSSNHPTRSVW</sequence>
<keyword evidence="2" id="KW-1185">Reference proteome</keyword>
<evidence type="ECO:0000313" key="2">
    <source>
        <dbReference type="Proteomes" id="UP000827976"/>
    </source>
</evidence>
<dbReference type="EMBL" id="CM037013">
    <property type="protein sequence ID" value="KAH7688647.1"/>
    <property type="molecule type" value="Genomic_DNA"/>
</dbReference>
<reference evidence="2" key="1">
    <citation type="journal article" date="2022" name="Nat. Commun.">
        <title>Chromosome evolution and the genetic basis of agronomically important traits in greater yam.</title>
        <authorList>
            <person name="Bredeson J.V."/>
            <person name="Lyons J.B."/>
            <person name="Oniyinde I.O."/>
            <person name="Okereke N.R."/>
            <person name="Kolade O."/>
            <person name="Nnabue I."/>
            <person name="Nwadili C.O."/>
            <person name="Hribova E."/>
            <person name="Parker M."/>
            <person name="Nwogha J."/>
            <person name="Shu S."/>
            <person name="Carlson J."/>
            <person name="Kariba R."/>
            <person name="Muthemba S."/>
            <person name="Knop K."/>
            <person name="Barton G.J."/>
            <person name="Sherwood A.V."/>
            <person name="Lopez-Montes A."/>
            <person name="Asiedu R."/>
            <person name="Jamnadass R."/>
            <person name="Muchugi A."/>
            <person name="Goodstein D."/>
            <person name="Egesi C.N."/>
            <person name="Featherston J."/>
            <person name="Asfaw A."/>
            <person name="Simpson G.G."/>
            <person name="Dolezel J."/>
            <person name="Hendre P.S."/>
            <person name="Van Deynze A."/>
            <person name="Kumar P.L."/>
            <person name="Obidiegwu J.E."/>
            <person name="Bhattacharjee R."/>
            <person name="Rokhsar D.S."/>
        </authorList>
    </citation>
    <scope>NUCLEOTIDE SEQUENCE [LARGE SCALE GENOMIC DNA]</scope>
    <source>
        <strain evidence="2">cv. TDa95/00328</strain>
    </source>
</reference>
<comment type="caution">
    <text evidence="1">The sequence shown here is derived from an EMBL/GenBank/DDBJ whole genome shotgun (WGS) entry which is preliminary data.</text>
</comment>